<feature type="transmembrane region" description="Helical" evidence="7">
    <location>
        <begin position="222"/>
        <end position="246"/>
    </location>
</feature>
<gene>
    <name evidence="8" type="ORF">GCM10011507_20150</name>
</gene>
<evidence type="ECO:0000256" key="5">
    <source>
        <dbReference type="ARBA" id="ARBA00023136"/>
    </source>
</evidence>
<feature type="transmembrane region" description="Helical" evidence="7">
    <location>
        <begin position="319"/>
        <end position="342"/>
    </location>
</feature>
<dbReference type="InterPro" id="IPR050367">
    <property type="entry name" value="APC_superfamily"/>
</dbReference>
<dbReference type="InterPro" id="IPR002293">
    <property type="entry name" value="AA/rel_permease1"/>
</dbReference>
<comment type="caution">
    <text evidence="8">The sequence shown here is derived from an EMBL/GenBank/DDBJ whole genome shotgun (WGS) entry which is preliminary data.</text>
</comment>
<feature type="transmembrane region" description="Helical" evidence="7">
    <location>
        <begin position="425"/>
        <end position="445"/>
    </location>
</feature>
<dbReference type="Proteomes" id="UP000648801">
    <property type="component" value="Unassembled WGS sequence"/>
</dbReference>
<dbReference type="PIRSF" id="PIRSF006060">
    <property type="entry name" value="AA_transporter"/>
    <property type="match status" value="1"/>
</dbReference>
<reference evidence="8" key="2">
    <citation type="submission" date="2020-09" db="EMBL/GenBank/DDBJ databases">
        <authorList>
            <person name="Sun Q."/>
            <person name="Zhou Y."/>
        </authorList>
    </citation>
    <scope>NUCLEOTIDE SEQUENCE</scope>
    <source>
        <strain evidence="8">CGMCC 1.15447</strain>
    </source>
</reference>
<evidence type="ECO:0000256" key="3">
    <source>
        <dbReference type="ARBA" id="ARBA00022692"/>
    </source>
</evidence>
<dbReference type="AlphaFoldDB" id="A0A916W5T7"/>
<protein>
    <submittedName>
        <fullName evidence="8">Amino acid permease</fullName>
    </submittedName>
</protein>
<evidence type="ECO:0000256" key="7">
    <source>
        <dbReference type="SAM" id="Phobius"/>
    </source>
</evidence>
<feature type="transmembrane region" description="Helical" evidence="7">
    <location>
        <begin position="372"/>
        <end position="389"/>
    </location>
</feature>
<keyword evidence="3 7" id="KW-0812">Transmembrane</keyword>
<keyword evidence="9" id="KW-1185">Reference proteome</keyword>
<evidence type="ECO:0000256" key="4">
    <source>
        <dbReference type="ARBA" id="ARBA00022989"/>
    </source>
</evidence>
<dbReference type="Gene3D" id="1.20.1740.10">
    <property type="entry name" value="Amino acid/polyamine transporter I"/>
    <property type="match status" value="1"/>
</dbReference>
<reference evidence="8" key="1">
    <citation type="journal article" date="2014" name="Int. J. Syst. Evol. Microbiol.">
        <title>Complete genome sequence of Corynebacterium casei LMG S-19264T (=DSM 44701T), isolated from a smear-ripened cheese.</title>
        <authorList>
            <consortium name="US DOE Joint Genome Institute (JGI-PGF)"/>
            <person name="Walter F."/>
            <person name="Albersmeier A."/>
            <person name="Kalinowski J."/>
            <person name="Ruckert C."/>
        </authorList>
    </citation>
    <scope>NUCLEOTIDE SEQUENCE</scope>
    <source>
        <strain evidence="8">CGMCC 1.15447</strain>
    </source>
</reference>
<feature type="region of interest" description="Disordered" evidence="6">
    <location>
        <begin position="1"/>
        <end position="23"/>
    </location>
</feature>
<comment type="subcellular location">
    <subcellularLocation>
        <location evidence="1">Cell membrane</location>
        <topology evidence="1">Multi-pass membrane protein</topology>
    </subcellularLocation>
</comment>
<feature type="transmembrane region" description="Helical" evidence="7">
    <location>
        <begin position="190"/>
        <end position="210"/>
    </location>
</feature>
<dbReference type="PANTHER" id="PTHR42770">
    <property type="entry name" value="AMINO ACID TRANSPORTER-RELATED"/>
    <property type="match status" value="1"/>
</dbReference>
<name>A0A916W5T7_9BACT</name>
<feature type="compositionally biased region" description="Polar residues" evidence="6">
    <location>
        <begin position="1"/>
        <end position="18"/>
    </location>
</feature>
<evidence type="ECO:0000313" key="8">
    <source>
        <dbReference type="EMBL" id="GGA68608.1"/>
    </source>
</evidence>
<dbReference type="EMBL" id="BMJB01000001">
    <property type="protein sequence ID" value="GGA68608.1"/>
    <property type="molecule type" value="Genomic_DNA"/>
</dbReference>
<keyword evidence="4 7" id="KW-1133">Transmembrane helix</keyword>
<evidence type="ECO:0000256" key="1">
    <source>
        <dbReference type="ARBA" id="ARBA00004651"/>
    </source>
</evidence>
<feature type="transmembrane region" description="Helical" evidence="7">
    <location>
        <begin position="153"/>
        <end position="178"/>
    </location>
</feature>
<feature type="transmembrane region" description="Helical" evidence="7">
    <location>
        <begin position="108"/>
        <end position="133"/>
    </location>
</feature>
<proteinExistence type="predicted"/>
<keyword evidence="2" id="KW-1003">Cell membrane</keyword>
<dbReference type="PANTHER" id="PTHR42770:SF7">
    <property type="entry name" value="MEMBRANE PROTEIN"/>
    <property type="match status" value="1"/>
</dbReference>
<keyword evidence="5 7" id="KW-0472">Membrane</keyword>
<accession>A0A916W5T7</accession>
<evidence type="ECO:0000256" key="6">
    <source>
        <dbReference type="SAM" id="MobiDB-lite"/>
    </source>
</evidence>
<evidence type="ECO:0000313" key="9">
    <source>
        <dbReference type="Proteomes" id="UP000648801"/>
    </source>
</evidence>
<feature type="transmembrane region" description="Helical" evidence="7">
    <location>
        <begin position="267"/>
        <end position="290"/>
    </location>
</feature>
<dbReference type="GO" id="GO:0005886">
    <property type="term" value="C:plasma membrane"/>
    <property type="evidence" value="ECO:0007669"/>
    <property type="project" value="UniProtKB-SubCell"/>
</dbReference>
<dbReference type="GO" id="GO:0022857">
    <property type="term" value="F:transmembrane transporter activity"/>
    <property type="evidence" value="ECO:0007669"/>
    <property type="project" value="InterPro"/>
</dbReference>
<feature type="transmembrane region" description="Helical" evidence="7">
    <location>
        <begin position="395"/>
        <end position="413"/>
    </location>
</feature>
<feature type="transmembrane region" description="Helical" evidence="7">
    <location>
        <begin position="451"/>
        <end position="471"/>
    </location>
</feature>
<sequence>MRAHQQWNGSQTMALSSDNPKELQRGLSTGSALGLNVIDMVGVGPFVTLPLIVGVMGGPQAMLGWLMGAALSLCDGLVWSELGTAYPEAGGSYAYLKHLYGERGLGRVFAFLYAWQVLFSAPLSIASGCIGFSQYLSFFVPKAVQPFASAKILGVPVVLSGQTLMAMGVCVIALLLLNRSIGFIGRVARWLGLAVGLTLIFLIFAGFTHFNPHMAFDFPAGAFHLGGAFFAGLGAGMLISAYDYWGYYNVCFLGAEVRDPGRTIPRAVLGAIAIVGTLYLLMNISVLGVLPWQEMAGESSGARMFTMAVFMERIYGHRAAGVVVVLIALAAMASVFALLMGYSRIPFAAARDGNFPAWFGVLHPKHRIPQRALLTLGAVTLVCCVFRLQEVITTLVVVRILFQFLLQGIAVLLPKHRRERRMRGFRMPLYPLPVLLALSGFSFILFSRPDFLKQMRIVAVILVAGAAVYMVRGRRLRAGEDETAPPHV</sequence>
<organism evidence="8 9">
    <name type="scientific">Edaphobacter acidisoli</name>
    <dbReference type="NCBI Taxonomy" id="2040573"/>
    <lineage>
        <taxon>Bacteria</taxon>
        <taxon>Pseudomonadati</taxon>
        <taxon>Acidobacteriota</taxon>
        <taxon>Terriglobia</taxon>
        <taxon>Terriglobales</taxon>
        <taxon>Acidobacteriaceae</taxon>
        <taxon>Edaphobacter</taxon>
    </lineage>
</organism>
<evidence type="ECO:0000256" key="2">
    <source>
        <dbReference type="ARBA" id="ARBA00022475"/>
    </source>
</evidence>
<dbReference type="Pfam" id="PF13520">
    <property type="entry name" value="AA_permease_2"/>
    <property type="match status" value="1"/>
</dbReference>